<keyword evidence="6 9" id="KW-0238">DNA-binding</keyword>
<name>T0CJV6_ALIAG</name>
<dbReference type="eggNOG" id="COG0249">
    <property type="taxonomic scope" value="Bacteria"/>
</dbReference>
<evidence type="ECO:0000256" key="8">
    <source>
        <dbReference type="ARBA" id="ARBA00024647"/>
    </source>
</evidence>
<dbReference type="SUPFAM" id="SSF55271">
    <property type="entry name" value="DNA repair protein MutS, domain I"/>
    <property type="match status" value="1"/>
</dbReference>
<keyword evidence="12" id="KW-1185">Reference proteome</keyword>
<dbReference type="InterPro" id="IPR036678">
    <property type="entry name" value="MutS_con_dom_sf"/>
</dbReference>
<dbReference type="InterPro" id="IPR016151">
    <property type="entry name" value="DNA_mismatch_repair_MutS_N"/>
</dbReference>
<dbReference type="SMART" id="SM00534">
    <property type="entry name" value="MUTSac"/>
    <property type="match status" value="1"/>
</dbReference>
<dbReference type="Pfam" id="PF05190">
    <property type="entry name" value="MutS_IV"/>
    <property type="match status" value="1"/>
</dbReference>
<dbReference type="HAMAP" id="MF_00096">
    <property type="entry name" value="MutS"/>
    <property type="match status" value="1"/>
</dbReference>
<dbReference type="GO" id="GO:0140664">
    <property type="term" value="F:ATP-dependent DNA damage sensor activity"/>
    <property type="evidence" value="ECO:0007669"/>
    <property type="project" value="InterPro"/>
</dbReference>
<dbReference type="EMBL" id="CP080467">
    <property type="protein sequence ID" value="UNO47186.1"/>
    <property type="molecule type" value="Genomic_DNA"/>
</dbReference>
<evidence type="ECO:0000313" key="12">
    <source>
        <dbReference type="Proteomes" id="UP000829401"/>
    </source>
</evidence>
<evidence type="ECO:0000256" key="4">
    <source>
        <dbReference type="ARBA" id="ARBA00022763"/>
    </source>
</evidence>
<dbReference type="NCBIfam" id="NF003810">
    <property type="entry name" value="PRK05399.1"/>
    <property type="match status" value="1"/>
</dbReference>
<dbReference type="KEGG" id="aaco:K1I37_10510"/>
<dbReference type="InterPro" id="IPR000432">
    <property type="entry name" value="DNA_mismatch_repair_MutS_C"/>
</dbReference>
<evidence type="ECO:0000256" key="3">
    <source>
        <dbReference type="ARBA" id="ARBA00022741"/>
    </source>
</evidence>
<dbReference type="AlphaFoldDB" id="T0CJV6"/>
<evidence type="ECO:0000313" key="11">
    <source>
        <dbReference type="EMBL" id="UNO47186.1"/>
    </source>
</evidence>
<dbReference type="PANTHER" id="PTHR11361:SF34">
    <property type="entry name" value="DNA MISMATCH REPAIR PROTEIN MSH1, MITOCHONDRIAL"/>
    <property type="match status" value="1"/>
</dbReference>
<dbReference type="FunFam" id="3.40.1170.10:FF:000001">
    <property type="entry name" value="DNA mismatch repair protein MutS"/>
    <property type="match status" value="1"/>
</dbReference>
<dbReference type="GO" id="GO:0030983">
    <property type="term" value="F:mismatched DNA binding"/>
    <property type="evidence" value="ECO:0007669"/>
    <property type="project" value="InterPro"/>
</dbReference>
<dbReference type="PIRSF" id="PIRSF037677">
    <property type="entry name" value="DNA_mis_repair_Msh6"/>
    <property type="match status" value="1"/>
</dbReference>
<feature type="binding site" evidence="9">
    <location>
        <begin position="606"/>
        <end position="613"/>
    </location>
    <ligand>
        <name>ATP</name>
        <dbReference type="ChEBI" id="CHEBI:30616"/>
    </ligand>
</feature>
<dbReference type="SUPFAM" id="SSF52540">
    <property type="entry name" value="P-loop containing nucleoside triphosphate hydrolases"/>
    <property type="match status" value="1"/>
</dbReference>
<dbReference type="PROSITE" id="PS00486">
    <property type="entry name" value="DNA_MISMATCH_REPAIR_2"/>
    <property type="match status" value="1"/>
</dbReference>
<dbReference type="InterPro" id="IPR007860">
    <property type="entry name" value="DNA_mmatch_repair_MutS_con_dom"/>
</dbReference>
<dbReference type="OrthoDB" id="9802448at2"/>
<dbReference type="Gene3D" id="3.40.50.300">
    <property type="entry name" value="P-loop containing nucleotide triphosphate hydrolases"/>
    <property type="match status" value="1"/>
</dbReference>
<accession>A0A9E6ZIC8</accession>
<gene>
    <name evidence="9 11" type="primary">mutS</name>
    <name evidence="11" type="ORF">K1I37_10510</name>
</gene>
<dbReference type="RefSeq" id="WP_021294804.1">
    <property type="nucleotide sequence ID" value="NZ_AURB01000015.1"/>
</dbReference>
<organism evidence="11 12">
    <name type="scientific">Alicyclobacillus acidoterrestris (strain ATCC 49025 / DSM 3922 / CIP 106132 / NCIMB 13137 / GD3B)</name>
    <dbReference type="NCBI Taxonomy" id="1356854"/>
    <lineage>
        <taxon>Bacteria</taxon>
        <taxon>Bacillati</taxon>
        <taxon>Bacillota</taxon>
        <taxon>Bacilli</taxon>
        <taxon>Bacillales</taxon>
        <taxon>Alicyclobacillaceae</taxon>
        <taxon>Alicyclobacillus</taxon>
    </lineage>
</organism>
<keyword evidence="7 9" id="KW-0234">DNA repair</keyword>
<evidence type="ECO:0000256" key="5">
    <source>
        <dbReference type="ARBA" id="ARBA00022840"/>
    </source>
</evidence>
<dbReference type="GO" id="GO:0005829">
    <property type="term" value="C:cytosol"/>
    <property type="evidence" value="ECO:0007669"/>
    <property type="project" value="TreeGrafter"/>
</dbReference>
<dbReference type="FunFam" id="3.40.50.300:FF:000870">
    <property type="entry name" value="MutS protein homolog 4"/>
    <property type="match status" value="1"/>
</dbReference>
<dbReference type="InterPro" id="IPR007861">
    <property type="entry name" value="DNA_mismatch_repair_MutS_clamp"/>
</dbReference>
<dbReference type="Pfam" id="PF00488">
    <property type="entry name" value="MutS_V"/>
    <property type="match status" value="1"/>
</dbReference>
<evidence type="ECO:0000256" key="10">
    <source>
        <dbReference type="RuleBase" id="RU003756"/>
    </source>
</evidence>
<dbReference type="InterPro" id="IPR036187">
    <property type="entry name" value="DNA_mismatch_repair_MutS_sf"/>
</dbReference>
<proteinExistence type="inferred from homology"/>
<evidence type="ECO:0000256" key="6">
    <source>
        <dbReference type="ARBA" id="ARBA00023125"/>
    </source>
</evidence>
<dbReference type="Gene3D" id="1.10.1420.10">
    <property type="match status" value="2"/>
</dbReference>
<evidence type="ECO:0000256" key="7">
    <source>
        <dbReference type="ARBA" id="ARBA00023204"/>
    </source>
</evidence>
<keyword evidence="3 9" id="KW-0547">Nucleotide-binding</keyword>
<dbReference type="Pfam" id="PF01624">
    <property type="entry name" value="MutS_I"/>
    <property type="match status" value="1"/>
</dbReference>
<dbReference type="Proteomes" id="UP000829401">
    <property type="component" value="Chromosome"/>
</dbReference>
<keyword evidence="5 9" id="KW-0067">ATP-binding</keyword>
<comment type="similarity">
    <text evidence="1 9 10">Belongs to the DNA mismatch repair MutS family.</text>
</comment>
<evidence type="ECO:0000256" key="1">
    <source>
        <dbReference type="ARBA" id="ARBA00006271"/>
    </source>
</evidence>
<dbReference type="InterPro" id="IPR017261">
    <property type="entry name" value="DNA_mismatch_repair_MutS/MSH"/>
</dbReference>
<dbReference type="Pfam" id="PF05188">
    <property type="entry name" value="MutS_II"/>
    <property type="match status" value="1"/>
</dbReference>
<dbReference type="SMART" id="SM00533">
    <property type="entry name" value="MUTSd"/>
    <property type="match status" value="1"/>
</dbReference>
<dbReference type="NCBIfam" id="TIGR01070">
    <property type="entry name" value="mutS1"/>
    <property type="match status" value="1"/>
</dbReference>
<evidence type="ECO:0000256" key="9">
    <source>
        <dbReference type="HAMAP-Rule" id="MF_00096"/>
    </source>
</evidence>
<dbReference type="PANTHER" id="PTHR11361">
    <property type="entry name" value="DNA MISMATCH REPAIR PROTEIN MUTS FAMILY MEMBER"/>
    <property type="match status" value="1"/>
</dbReference>
<dbReference type="GO" id="GO:0003684">
    <property type="term" value="F:damaged DNA binding"/>
    <property type="evidence" value="ECO:0007669"/>
    <property type="project" value="UniProtKB-UniRule"/>
</dbReference>
<sequence length="888" mass="96914">MGLTPMMRQYQEVKAAHQDALLMFRLGDFYELFFEDAVTASRELDITLTGRDAGEAGRIPMCGVPYHAVEQYLERLIDRGYRVAICEQVEDPKAAKGLVQREVVRIVTPGTALSKDTDHRFLAALVASSSSFGLAFVDVGTGEVLMGEADGGACADQLRLFAPIEIVVEKGAPAPNWLAAYSAQTEVLITERTNGGNRLIEEQYGVSSVSALGLAEQSDATKALALALTYIDETQKMKLRHLQDPAPLFEQTHLALNQTAIHHLELTATARDGQKKGSLLGLIDATVTAAGGRLLRSWLERPLCREADIVRRHDAVGYFVDDLILREEVRESLRGVHDLARLVARFAFGSGNPRDLLSLAHSLIKGQAVIDTLSVTEPPELLASLIDDLPDLLGLAATIEASIVDEPPVQTREGGIFRSGVDSELDRLRELQTSGRTWLRDLEQRERERTGIKSLKIGYNKVFGYYIEVSKANLGSVPEEYERRQTLTGAERFILPELKAREAEILSAEERAMAKEAELFQSFRDKVLAARTEIQTFADALAQIDVLQSLAHVASERRFVRPEIRGDVGIEIVGGRHPVVEELAKGQFVPNDTHLAPGDHIIVLTGPNMGGKSTYMRQTAIIVMLAQMGSFVPAESAVIGVVDQIFARIGAADDLGRGQSTFMVEMIELAQILRQSTGRSLVLLDEIGRGTSTYDGLSIAEAVLEELASRSEQPLTMFATHYHELIGFSERFPSVRNYSMAVEETADGITFLHTVVTRPSDKSYGIQVAKLAGLPPHVVERAQTLLAARESQSQASAMAAATSEVRESSLDSVSPAVTPVVAQASVQTPATATAPDAPALALFEGPYRAFVERVAAENLLAMTPLDAMNRLNELIEKARELLSWETSS</sequence>
<dbReference type="Pfam" id="PF05192">
    <property type="entry name" value="MutS_III"/>
    <property type="match status" value="1"/>
</dbReference>
<comment type="function">
    <text evidence="8 9">This protein is involved in the repair of mismatches in DNA. It is possible that it carries out the mismatch recognition step. This protein has a weak ATPase activity.</text>
</comment>
<dbReference type="GO" id="GO:0006298">
    <property type="term" value="P:mismatch repair"/>
    <property type="evidence" value="ECO:0007669"/>
    <property type="project" value="UniProtKB-UniRule"/>
</dbReference>
<dbReference type="SUPFAM" id="SSF48334">
    <property type="entry name" value="DNA repair protein MutS, domain III"/>
    <property type="match status" value="1"/>
</dbReference>
<dbReference type="InterPro" id="IPR045076">
    <property type="entry name" value="MutS"/>
</dbReference>
<dbReference type="InterPro" id="IPR007696">
    <property type="entry name" value="DNA_mismatch_repair_MutS_core"/>
</dbReference>
<dbReference type="Gene3D" id="3.40.1170.10">
    <property type="entry name" value="DNA repair protein MutS, domain I"/>
    <property type="match status" value="1"/>
</dbReference>
<dbReference type="Gene3D" id="3.30.420.110">
    <property type="entry name" value="MutS, connector domain"/>
    <property type="match status" value="1"/>
</dbReference>
<protein>
    <recommendedName>
        <fullName evidence="2 9">DNA mismatch repair protein MutS</fullName>
    </recommendedName>
</protein>
<evidence type="ECO:0000256" key="2">
    <source>
        <dbReference type="ARBA" id="ARBA00021982"/>
    </source>
</evidence>
<dbReference type="GO" id="GO:0005524">
    <property type="term" value="F:ATP binding"/>
    <property type="evidence" value="ECO:0007669"/>
    <property type="project" value="UniProtKB-UniRule"/>
</dbReference>
<dbReference type="InterPro" id="IPR027417">
    <property type="entry name" value="P-loop_NTPase"/>
</dbReference>
<dbReference type="STRING" id="1356854.N007_18490"/>
<dbReference type="InterPro" id="IPR005748">
    <property type="entry name" value="DNA_mismatch_repair_MutS"/>
</dbReference>
<keyword evidence="4 9" id="KW-0227">DNA damage</keyword>
<dbReference type="SUPFAM" id="SSF53150">
    <property type="entry name" value="DNA repair protein MutS, domain II"/>
    <property type="match status" value="1"/>
</dbReference>
<reference evidence="12" key="1">
    <citation type="journal article" date="2022" name="G3 (Bethesda)">
        <title>Unveiling the complete genome sequence of Alicyclobacillus acidoterrestris DSM 3922T, a taint-producing strain.</title>
        <authorList>
            <person name="Leonardo I.C."/>
            <person name="Barreto Crespo M.T."/>
            <person name="Gaspar F.B."/>
        </authorList>
    </citation>
    <scope>NUCLEOTIDE SEQUENCE [LARGE SCALE GENOMIC DNA]</scope>
    <source>
        <strain evidence="12">DSM 3922</strain>
    </source>
</reference>
<dbReference type="InterPro" id="IPR007695">
    <property type="entry name" value="DNA_mismatch_repair_MutS-lik_N"/>
</dbReference>
<accession>T0CJV6</accession>